<keyword evidence="3" id="KW-0539">Nucleus</keyword>
<gene>
    <name evidence="5" type="ORF">ACHHYP_13649</name>
</gene>
<dbReference type="InterPro" id="IPR037624">
    <property type="entry name" value="Nup133-like"/>
</dbReference>
<evidence type="ECO:0008006" key="7">
    <source>
        <dbReference type="Google" id="ProtNLM"/>
    </source>
</evidence>
<protein>
    <recommendedName>
        <fullName evidence="7">Nuclear pore complex protein</fullName>
    </recommendedName>
</protein>
<keyword evidence="2" id="KW-0813">Transport</keyword>
<organism evidence="5 6">
    <name type="scientific">Achlya hypogyna</name>
    <name type="common">Oomycete</name>
    <name type="synonym">Protoachlya hypogyna</name>
    <dbReference type="NCBI Taxonomy" id="1202772"/>
    <lineage>
        <taxon>Eukaryota</taxon>
        <taxon>Sar</taxon>
        <taxon>Stramenopiles</taxon>
        <taxon>Oomycota</taxon>
        <taxon>Saprolegniomycetes</taxon>
        <taxon>Saprolegniales</taxon>
        <taxon>Achlyaceae</taxon>
        <taxon>Achlya</taxon>
    </lineage>
</organism>
<evidence type="ECO:0000256" key="2">
    <source>
        <dbReference type="ARBA" id="ARBA00022448"/>
    </source>
</evidence>
<dbReference type="OrthoDB" id="103454at2759"/>
<proteinExistence type="predicted"/>
<feature type="compositionally biased region" description="Polar residues" evidence="4">
    <location>
        <begin position="24"/>
        <end position="40"/>
    </location>
</feature>
<dbReference type="GO" id="GO:0017056">
    <property type="term" value="F:structural constituent of nuclear pore"/>
    <property type="evidence" value="ECO:0007669"/>
    <property type="project" value="InterPro"/>
</dbReference>
<name>A0A1V9ZFJ2_ACHHY</name>
<dbReference type="Gene3D" id="1.20.58.1380">
    <property type="match status" value="1"/>
</dbReference>
<evidence type="ECO:0000313" key="5">
    <source>
        <dbReference type="EMBL" id="OQR96775.1"/>
    </source>
</evidence>
<keyword evidence="6" id="KW-1185">Reference proteome</keyword>
<accession>A0A1V9ZFJ2</accession>
<comment type="subcellular location">
    <subcellularLocation>
        <location evidence="1">Nucleus</location>
    </subcellularLocation>
</comment>
<evidence type="ECO:0000313" key="6">
    <source>
        <dbReference type="Proteomes" id="UP000243579"/>
    </source>
</evidence>
<dbReference type="GO" id="GO:0031080">
    <property type="term" value="C:nuclear pore outer ring"/>
    <property type="evidence" value="ECO:0007669"/>
    <property type="project" value="TreeGrafter"/>
</dbReference>
<dbReference type="Proteomes" id="UP000243579">
    <property type="component" value="Unassembled WGS sequence"/>
</dbReference>
<evidence type="ECO:0000256" key="4">
    <source>
        <dbReference type="SAM" id="MobiDB-lite"/>
    </source>
</evidence>
<sequence length="1083" mass="117664">MFGRRQPSQAPPPAAHHATRKSSIHASSSGYEKMSRSLSDSFERRSIASPRKLHRKNSMDLQSASTILENSVYSHQVIETIGSGSSESPTAPNLHALVQQKRVPVVFTSLPWMEHVIGLFTFVCSDRLIVWNSQALNRALSLPETIQLEFPRELGSFDLSHATVRITTLTTDYSSCNVAISATLITADGIACLWHDVQTSNPPAVVRLGLADGEHVVHVSGTSSPLYAATSQGRVWEVTQDGHRIQVRLLPSHANGGVFSGLFRLLSSKTPSPIQLTKALPASSELLVLHVDSTLERLAMTPAGLEDQWRFEMASFMYNYFSQHENDVLGYARCLAMPYATPSAFTLLVGFQAASAVVLYLFEFTATLAETPQFLRCARLGELPEGDMDAVRCHAVDNLSLYVVTPSVVYAVSVPPAGELRFERLPVVTGAWVGSGALGVRDTKALVYLEVATETLGDSDVLDGALGRVIVHEWHVAAPSSTTPAPKRHKPDSRPPFSSSNVDEWCTVLLEQFQQATCHLQLVAKSDQSRQAFHRAVLALDSDIIDAKPATGLRWGADAQVLTPQLVKYQLKEKWTRHTAFVTFLRTHPDDVAATLPAAVLDGLHEHEEKLHTATALCALQAADDPSLEPVLRDAMQRAVAARGYAPDELAASGYSAFDMFYCDLTLFDDIFAHLYADDDHVHARLRVVARLVDAAHVYRAQHFPTAGPIVAWAVQPAGRDTARRLLQHALSQWSAAAEADTRSIVELATRVFVPAMDDDDVEKAAWQTSVVVPLVRLAEAAPGLRDAAVALVRALDYYEGMAYLGTTETSVTDPRFAHFLFQWHAGEIANPWGVAEVHLDALLAQPRELLPSLHTFLLNHATLSKHAWIVGVELGKYQEVAVQALAEATEETTSLAAKKTLASLGKLAAYAADGSVSQACNHELERIHIQEAVCTSDASVPMSPQELIAACLEPVGTDGVARDTLEHRVLMALDVVDSLEATPELLADCRARAWQACIVHDAAAWATMAASAAGRSNDVALEAQMKALLLFSVARRYVPKHAAATPAVVDSVLVDDDMFPGDVNRTIVRQLVLQTLALAGSS</sequence>
<dbReference type="GO" id="GO:0006606">
    <property type="term" value="P:protein import into nucleus"/>
    <property type="evidence" value="ECO:0007669"/>
    <property type="project" value="TreeGrafter"/>
</dbReference>
<reference evidence="5 6" key="1">
    <citation type="journal article" date="2014" name="Genome Biol. Evol.">
        <title>The secreted proteins of Achlya hypogyna and Thraustotheca clavata identify the ancestral oomycete secretome and reveal gene acquisitions by horizontal gene transfer.</title>
        <authorList>
            <person name="Misner I."/>
            <person name="Blouin N."/>
            <person name="Leonard G."/>
            <person name="Richards T.A."/>
            <person name="Lane C.E."/>
        </authorList>
    </citation>
    <scope>NUCLEOTIDE SEQUENCE [LARGE SCALE GENOMIC DNA]</scope>
    <source>
        <strain evidence="5 6">ATCC 48635</strain>
    </source>
</reference>
<dbReference type="GO" id="GO:0000972">
    <property type="term" value="P:transcription-dependent tethering of RNA polymerase II gene DNA at nuclear periphery"/>
    <property type="evidence" value="ECO:0007669"/>
    <property type="project" value="TreeGrafter"/>
</dbReference>
<dbReference type="PANTHER" id="PTHR13405">
    <property type="entry name" value="NUCLEAR PORE COMPLEX PROTEIN NUP133"/>
    <property type="match status" value="1"/>
</dbReference>
<dbReference type="EMBL" id="JNBR01000131">
    <property type="protein sequence ID" value="OQR96775.1"/>
    <property type="molecule type" value="Genomic_DNA"/>
</dbReference>
<comment type="caution">
    <text evidence="5">The sequence shown here is derived from an EMBL/GenBank/DDBJ whole genome shotgun (WGS) entry which is preliminary data.</text>
</comment>
<dbReference type="PANTHER" id="PTHR13405:SF11">
    <property type="entry name" value="NUCLEAR PORE COMPLEX PROTEIN NUP133"/>
    <property type="match status" value="1"/>
</dbReference>
<dbReference type="GO" id="GO:0016973">
    <property type="term" value="P:poly(A)+ mRNA export from nucleus"/>
    <property type="evidence" value="ECO:0007669"/>
    <property type="project" value="TreeGrafter"/>
</dbReference>
<dbReference type="SUPFAM" id="SSF117289">
    <property type="entry name" value="Nucleoporin domain"/>
    <property type="match status" value="1"/>
</dbReference>
<evidence type="ECO:0000256" key="3">
    <source>
        <dbReference type="ARBA" id="ARBA00023242"/>
    </source>
</evidence>
<dbReference type="STRING" id="1202772.A0A1V9ZFJ2"/>
<dbReference type="AlphaFoldDB" id="A0A1V9ZFJ2"/>
<evidence type="ECO:0000256" key="1">
    <source>
        <dbReference type="ARBA" id="ARBA00004123"/>
    </source>
</evidence>
<feature type="region of interest" description="Disordered" evidence="4">
    <location>
        <begin position="1"/>
        <end position="43"/>
    </location>
</feature>